<keyword evidence="11" id="KW-1185">Reference proteome</keyword>
<comment type="subunit">
    <text evidence="8">Component of the Mediator complex.</text>
</comment>
<dbReference type="GO" id="GO:0003712">
    <property type="term" value="F:transcription coregulator activity"/>
    <property type="evidence" value="ECO:0007669"/>
    <property type="project" value="InterPro"/>
</dbReference>
<evidence type="ECO:0000313" key="10">
    <source>
        <dbReference type="EMBL" id="CAJ0576118.1"/>
    </source>
</evidence>
<comment type="similarity">
    <text evidence="2 8">Belongs to the Mediator complex subunit 4 family.</text>
</comment>
<dbReference type="GO" id="GO:0016592">
    <property type="term" value="C:mediator complex"/>
    <property type="evidence" value="ECO:0007669"/>
    <property type="project" value="InterPro"/>
</dbReference>
<dbReference type="EMBL" id="CATQJA010002642">
    <property type="protein sequence ID" value="CAJ0576118.1"/>
    <property type="molecule type" value="Genomic_DNA"/>
</dbReference>
<keyword evidence="6 8" id="KW-0539">Nucleus</keyword>
<comment type="subcellular location">
    <subcellularLocation>
        <location evidence="1 8">Nucleus</location>
    </subcellularLocation>
</comment>
<evidence type="ECO:0000256" key="7">
    <source>
        <dbReference type="ARBA" id="ARBA00031257"/>
    </source>
</evidence>
<evidence type="ECO:0000313" key="11">
    <source>
        <dbReference type="Proteomes" id="UP001177023"/>
    </source>
</evidence>
<keyword evidence="8" id="KW-0010">Activator</keyword>
<proteinExistence type="inferred from homology"/>
<dbReference type="AlphaFoldDB" id="A0AA36CVH8"/>
<protein>
    <recommendedName>
        <fullName evidence="3 8">Mediator of RNA polymerase II transcription subunit 4</fullName>
    </recommendedName>
    <alternativeName>
        <fullName evidence="7 8">Mediator complex subunit 4</fullName>
    </alternativeName>
</protein>
<name>A0AA36CVH8_9BILA</name>
<evidence type="ECO:0000256" key="6">
    <source>
        <dbReference type="ARBA" id="ARBA00023242"/>
    </source>
</evidence>
<dbReference type="GO" id="GO:0006357">
    <property type="term" value="P:regulation of transcription by RNA polymerase II"/>
    <property type="evidence" value="ECO:0007669"/>
    <property type="project" value="InterPro"/>
</dbReference>
<evidence type="ECO:0000256" key="3">
    <source>
        <dbReference type="ARBA" id="ARBA00020629"/>
    </source>
</evidence>
<comment type="function">
    <text evidence="8">Component of the Mediator complex, a coactivator involved in the regulated transcription of nearly all RNA polymerase II-dependent genes. Mediator functions as a bridge to convey information from gene-specific regulatory proteins to the basal RNA polymerase II transcription machinery. Mediator is recruited to promoters by direct interactions with regulatory proteins and serves as a scaffold for the assembly of a functional preinitiation complex with RNA polymerase II and the general transcription factors.</text>
</comment>
<organism evidence="10 11">
    <name type="scientific">Mesorhabditis spiculigera</name>
    <dbReference type="NCBI Taxonomy" id="96644"/>
    <lineage>
        <taxon>Eukaryota</taxon>
        <taxon>Metazoa</taxon>
        <taxon>Ecdysozoa</taxon>
        <taxon>Nematoda</taxon>
        <taxon>Chromadorea</taxon>
        <taxon>Rhabditida</taxon>
        <taxon>Rhabditina</taxon>
        <taxon>Rhabditomorpha</taxon>
        <taxon>Rhabditoidea</taxon>
        <taxon>Rhabditidae</taxon>
        <taxon>Mesorhabditinae</taxon>
        <taxon>Mesorhabditis</taxon>
    </lineage>
</organism>
<evidence type="ECO:0000256" key="9">
    <source>
        <dbReference type="SAM" id="MobiDB-lite"/>
    </source>
</evidence>
<dbReference type="PANTHER" id="PTHR13208">
    <property type="entry name" value="MEDIATOR OF RNA POLYMERASE II TRANSCRIPTION SUBUNIT 4"/>
    <property type="match status" value="1"/>
</dbReference>
<comment type="caution">
    <text evidence="10">The sequence shown here is derived from an EMBL/GenBank/DDBJ whole genome shotgun (WGS) entry which is preliminary data.</text>
</comment>
<keyword evidence="5 8" id="KW-0804">Transcription</keyword>
<keyword evidence="4 8" id="KW-0805">Transcription regulation</keyword>
<dbReference type="Pfam" id="PF10018">
    <property type="entry name" value="Med4"/>
    <property type="match status" value="1"/>
</dbReference>
<evidence type="ECO:0000256" key="8">
    <source>
        <dbReference type="RuleBase" id="RU364141"/>
    </source>
</evidence>
<dbReference type="Proteomes" id="UP001177023">
    <property type="component" value="Unassembled WGS sequence"/>
</dbReference>
<evidence type="ECO:0000256" key="4">
    <source>
        <dbReference type="ARBA" id="ARBA00023015"/>
    </source>
</evidence>
<sequence>MAETLRDQLLSAAEDMHALVKQVRAALPNFQQKGAKLELPKTFNDECEETMKELTTMLETVERQQEQTALIEQLEQLVDERNQIIFSVEDQLRRAQDNLHESVFQGKCFLEKLAVARTKGVLSEEAIEFSARLAKSHSLAAPSTWNAGDSSRPFPSQREISSGIFGKS</sequence>
<reference evidence="10" key="1">
    <citation type="submission" date="2023-06" db="EMBL/GenBank/DDBJ databases">
        <authorList>
            <person name="Delattre M."/>
        </authorList>
    </citation>
    <scope>NUCLEOTIDE SEQUENCE</scope>
    <source>
        <strain evidence="10">AF72</strain>
    </source>
</reference>
<dbReference type="GO" id="GO:0070847">
    <property type="term" value="C:core mediator complex"/>
    <property type="evidence" value="ECO:0007669"/>
    <property type="project" value="TreeGrafter"/>
</dbReference>
<gene>
    <name evidence="8" type="primary">MED4</name>
    <name evidence="10" type="ORF">MSPICULIGERA_LOCUS14417</name>
</gene>
<evidence type="ECO:0000256" key="2">
    <source>
        <dbReference type="ARBA" id="ARBA00009626"/>
    </source>
</evidence>
<dbReference type="InterPro" id="IPR019258">
    <property type="entry name" value="Mediator_Med4"/>
</dbReference>
<feature type="region of interest" description="Disordered" evidence="9">
    <location>
        <begin position="144"/>
        <end position="168"/>
    </location>
</feature>
<evidence type="ECO:0000256" key="1">
    <source>
        <dbReference type="ARBA" id="ARBA00004123"/>
    </source>
</evidence>
<evidence type="ECO:0000256" key="5">
    <source>
        <dbReference type="ARBA" id="ARBA00023163"/>
    </source>
</evidence>
<dbReference type="PANTHER" id="PTHR13208:SF2">
    <property type="entry name" value="MEDIATOR OF RNA POLYMERASE II TRANSCRIPTION SUBUNIT 4"/>
    <property type="match status" value="1"/>
</dbReference>
<feature type="non-terminal residue" evidence="10">
    <location>
        <position position="1"/>
    </location>
</feature>
<accession>A0AA36CVH8</accession>